<evidence type="ECO:0000313" key="1">
    <source>
        <dbReference type="EMBL" id="KAK8889571.1"/>
    </source>
</evidence>
<dbReference type="EMBL" id="JAPFFF010000005">
    <property type="protein sequence ID" value="KAK8889571.1"/>
    <property type="molecule type" value="Genomic_DNA"/>
</dbReference>
<evidence type="ECO:0000313" key="2">
    <source>
        <dbReference type="Proteomes" id="UP001470230"/>
    </source>
</evidence>
<proteinExistence type="predicted"/>
<keyword evidence="2" id="KW-1185">Reference proteome</keyword>
<protein>
    <submittedName>
        <fullName evidence="1">Uncharacterized protein</fullName>
    </submittedName>
</protein>
<sequence>MYDPNKVLSINNNPNVKYYTNIPRPSRPLPFYDLETMKSMIPYLRLNGLNNDSGDTQIQLSRLRYSYDYFERTEPFNLPILIPRLEWHEYDPFDFQLPIYIPDWTGQHERYIFLQYFIYTETEEEFSFESINYKIDTASDPNFGELGFRWIYLTPDTDLLFYNVLRYKIFYFCWFQENPRNDQQFITFTCRRDGNDHNLQST</sequence>
<comment type="caution">
    <text evidence="1">The sequence shown here is derived from an EMBL/GenBank/DDBJ whole genome shotgun (WGS) entry which is preliminary data.</text>
</comment>
<organism evidence="1 2">
    <name type="scientific">Tritrichomonas musculus</name>
    <dbReference type="NCBI Taxonomy" id="1915356"/>
    <lineage>
        <taxon>Eukaryota</taxon>
        <taxon>Metamonada</taxon>
        <taxon>Parabasalia</taxon>
        <taxon>Tritrichomonadida</taxon>
        <taxon>Tritrichomonadidae</taxon>
        <taxon>Tritrichomonas</taxon>
    </lineage>
</organism>
<dbReference type="Proteomes" id="UP001470230">
    <property type="component" value="Unassembled WGS sequence"/>
</dbReference>
<accession>A0ABR2KEN1</accession>
<name>A0ABR2KEN1_9EUKA</name>
<gene>
    <name evidence="1" type="ORF">M9Y10_034321</name>
</gene>
<reference evidence="1 2" key="1">
    <citation type="submission" date="2024-04" db="EMBL/GenBank/DDBJ databases">
        <title>Tritrichomonas musculus Genome.</title>
        <authorList>
            <person name="Alves-Ferreira E."/>
            <person name="Grigg M."/>
            <person name="Lorenzi H."/>
            <person name="Galac M."/>
        </authorList>
    </citation>
    <scope>NUCLEOTIDE SEQUENCE [LARGE SCALE GENOMIC DNA]</scope>
    <source>
        <strain evidence="1 2">EAF2021</strain>
    </source>
</reference>